<comment type="caution">
    <text evidence="1">The sequence shown here is derived from an EMBL/GenBank/DDBJ whole genome shotgun (WGS) entry which is preliminary data.</text>
</comment>
<name>A0A6A3IKA0_9STRA</name>
<dbReference type="Proteomes" id="UP000435112">
    <property type="component" value="Unassembled WGS sequence"/>
</dbReference>
<organism evidence="1 2">
    <name type="scientific">Phytophthora rubi</name>
    <dbReference type="NCBI Taxonomy" id="129364"/>
    <lineage>
        <taxon>Eukaryota</taxon>
        <taxon>Sar</taxon>
        <taxon>Stramenopiles</taxon>
        <taxon>Oomycota</taxon>
        <taxon>Peronosporomycetes</taxon>
        <taxon>Peronosporales</taxon>
        <taxon>Peronosporaceae</taxon>
        <taxon>Phytophthora</taxon>
    </lineage>
</organism>
<sequence>MCIDLSSSNPGPTTGCQHLRNYLRTDVSEKYIFQTVKRLNELAKERRFREYVVARADSGGSKEDQAVLRASWKDDIDEKLRETYRGLVSFWDEDQAEHGKRLKSLMQEWVLTKGLPQEEIEERLRFFTFESSTRSTNDTAEQNRQSVSYAGAVAKGLHREKQGVRTQEQHRMYELCTQQMPALTKLRDRTEDEDKALLMILTHELEVPAPPSFLEQSMTAEELAIFTDVFMALEYPMYAHLVPGQRFGENMSKAALMAQIYVGAEAAPAQKKEIAEFKTDVSRMTLDTKTRVITVTFKGKQTASKWAGWKFPLAAKLLTLEDHESKREAALVNHHLVQSMVHTQTEAMGINDKQWKVRIKADACPKKLRETAVIGVEEVELVVHHHEIFINWPCKNCYAPGHPTKFCKADEAQAAQLRKVHKHTVKGKLPSNKGQGGRNYSAADLPRTLEQLTDLLKVTTTKNRGRR</sequence>
<proteinExistence type="predicted"/>
<gene>
    <name evidence="1" type="ORF">PR002_g23523</name>
</gene>
<evidence type="ECO:0000313" key="1">
    <source>
        <dbReference type="EMBL" id="KAE8982457.1"/>
    </source>
</evidence>
<dbReference type="EMBL" id="QXFU01002706">
    <property type="protein sequence ID" value="KAE8982457.1"/>
    <property type="molecule type" value="Genomic_DNA"/>
</dbReference>
<accession>A0A6A3IKA0</accession>
<dbReference type="AlphaFoldDB" id="A0A6A3IKA0"/>
<protein>
    <submittedName>
        <fullName evidence="1">Uncharacterized protein</fullName>
    </submittedName>
</protein>
<reference evidence="1 2" key="1">
    <citation type="submission" date="2018-09" db="EMBL/GenBank/DDBJ databases">
        <title>Genomic investigation of the strawberry pathogen Phytophthora fragariae indicates pathogenicity is determined by transcriptional variation in three key races.</title>
        <authorList>
            <person name="Adams T.M."/>
            <person name="Armitage A.D."/>
            <person name="Sobczyk M.K."/>
            <person name="Bates H.J."/>
            <person name="Dunwell J.M."/>
            <person name="Nellist C.F."/>
            <person name="Harrison R.J."/>
        </authorList>
    </citation>
    <scope>NUCLEOTIDE SEQUENCE [LARGE SCALE GENOMIC DNA]</scope>
    <source>
        <strain evidence="1 2">SCRP324</strain>
    </source>
</reference>
<dbReference type="OrthoDB" id="129772at2759"/>
<evidence type="ECO:0000313" key="2">
    <source>
        <dbReference type="Proteomes" id="UP000435112"/>
    </source>
</evidence>